<feature type="chain" id="PRO_5005591656" evidence="1">
    <location>
        <begin position="19"/>
        <end position="408"/>
    </location>
</feature>
<dbReference type="OrthoDB" id="1031347at2"/>
<evidence type="ECO:0000256" key="1">
    <source>
        <dbReference type="SAM" id="SignalP"/>
    </source>
</evidence>
<keyword evidence="1" id="KW-0732">Signal</keyword>
<evidence type="ECO:0000313" key="3">
    <source>
        <dbReference type="Proteomes" id="UP000036958"/>
    </source>
</evidence>
<comment type="caution">
    <text evidence="2">The sequence shown here is derived from an EMBL/GenBank/DDBJ whole genome shotgun (WGS) entry which is preliminary data.</text>
</comment>
<dbReference type="STRING" id="1409788.NC99_08690"/>
<reference evidence="3" key="1">
    <citation type="submission" date="2015-07" db="EMBL/GenBank/DDBJ databases">
        <title>Genome sequencing of Sunxiuqinia dokdonensis strain SK.</title>
        <authorList>
            <person name="Ahn S."/>
            <person name="Kim B.-C."/>
        </authorList>
    </citation>
    <scope>NUCLEOTIDE SEQUENCE [LARGE SCALE GENOMIC DNA]</scope>
    <source>
        <strain evidence="3">SK</strain>
    </source>
</reference>
<accession>A0A0L8VDT3</accession>
<dbReference type="EMBL" id="LGIA01000032">
    <property type="protein sequence ID" value="KOH46332.1"/>
    <property type="molecule type" value="Genomic_DNA"/>
</dbReference>
<evidence type="ECO:0000313" key="2">
    <source>
        <dbReference type="EMBL" id="KOH46332.1"/>
    </source>
</evidence>
<dbReference type="RefSeq" id="WP_157624424.1">
    <property type="nucleotide sequence ID" value="NZ_LGIA01000032.1"/>
</dbReference>
<organism evidence="2 3">
    <name type="scientific">Sunxiuqinia dokdonensis</name>
    <dbReference type="NCBI Taxonomy" id="1409788"/>
    <lineage>
        <taxon>Bacteria</taxon>
        <taxon>Pseudomonadati</taxon>
        <taxon>Bacteroidota</taxon>
        <taxon>Bacteroidia</taxon>
        <taxon>Marinilabiliales</taxon>
        <taxon>Prolixibacteraceae</taxon>
        <taxon>Sunxiuqinia</taxon>
    </lineage>
</organism>
<dbReference type="Proteomes" id="UP000036958">
    <property type="component" value="Unassembled WGS sequence"/>
</dbReference>
<protein>
    <submittedName>
        <fullName evidence="2">Uncharacterized protein</fullName>
    </submittedName>
</protein>
<keyword evidence="3" id="KW-1185">Reference proteome</keyword>
<sequence>MKYHCLFFALLFVSIAEAQSVGAAFSISDEVADRPEIVLPDSISSFKSGSYSLSQYQIEGADEVQVLDVQRDKGYYSILQINSPEKTPFESTLALMNESDSMGVEFLDLYNQNYSSERQFGIRLQKRGKGTFKPFVIDFSDGTKKTKVFQTTGDQLSTFYGKLEVAGNFLSVQGKGSGYSFSALELKSDEEIPKLWQISHKQDVLHALSFSYYDGDAWKFPLMISEKGNTLVGSIDDLENARLQVTGTSYFNGNVQLDDANLLLTGRDSRILFEAAKDSHGKSSVTSFLGLDSENGDVLLGNMDTNSVESESVSILVSGETGDVFIGADRSHEKLRAVGNIHAADVILDSSLMLNGEWPDELKELSEMIKSAGDELSLVLLNRLLLDKIAELSLKLNSLEQRMQELER</sequence>
<dbReference type="AlphaFoldDB" id="A0A0L8VDT3"/>
<proteinExistence type="predicted"/>
<feature type="signal peptide" evidence="1">
    <location>
        <begin position="1"/>
        <end position="18"/>
    </location>
</feature>
<gene>
    <name evidence="2" type="ORF">NC99_08690</name>
</gene>
<name>A0A0L8VDT3_9BACT</name>